<evidence type="ECO:0000256" key="2">
    <source>
        <dbReference type="ARBA" id="ARBA00022741"/>
    </source>
</evidence>
<dbReference type="InterPro" id="IPR051120">
    <property type="entry name" value="ABC_AA/LPS_Transport"/>
</dbReference>
<organism evidence="5">
    <name type="scientific">Thermofilum pendens</name>
    <dbReference type="NCBI Taxonomy" id="2269"/>
    <lineage>
        <taxon>Archaea</taxon>
        <taxon>Thermoproteota</taxon>
        <taxon>Thermoprotei</taxon>
        <taxon>Thermofilales</taxon>
        <taxon>Thermofilaceae</taxon>
        <taxon>Thermofilum</taxon>
    </lineage>
</organism>
<dbReference type="Gene3D" id="3.40.50.300">
    <property type="entry name" value="P-loop containing nucleotide triphosphate hydrolases"/>
    <property type="match status" value="1"/>
</dbReference>
<keyword evidence="3 5" id="KW-0067">ATP-binding</keyword>
<protein>
    <submittedName>
        <fullName evidence="5">ABC transporter ATP-binding protein</fullName>
    </submittedName>
</protein>
<dbReference type="PROSITE" id="PS50893">
    <property type="entry name" value="ABC_TRANSPORTER_2"/>
    <property type="match status" value="1"/>
</dbReference>
<dbReference type="GO" id="GO:0005524">
    <property type="term" value="F:ATP binding"/>
    <property type="evidence" value="ECO:0007669"/>
    <property type="project" value="UniProtKB-KW"/>
</dbReference>
<dbReference type="InterPro" id="IPR027417">
    <property type="entry name" value="P-loop_NTPase"/>
</dbReference>
<keyword evidence="1" id="KW-0813">Transport</keyword>
<dbReference type="GO" id="GO:0005886">
    <property type="term" value="C:plasma membrane"/>
    <property type="evidence" value="ECO:0007669"/>
    <property type="project" value="TreeGrafter"/>
</dbReference>
<comment type="caution">
    <text evidence="5">The sequence shown here is derived from an EMBL/GenBank/DDBJ whole genome shotgun (WGS) entry which is preliminary data.</text>
</comment>
<dbReference type="SUPFAM" id="SSF52540">
    <property type="entry name" value="P-loop containing nucleoside triphosphate hydrolases"/>
    <property type="match status" value="1"/>
</dbReference>
<feature type="domain" description="ABC transporter" evidence="4">
    <location>
        <begin position="6"/>
        <end position="252"/>
    </location>
</feature>
<dbReference type="Pfam" id="PF00005">
    <property type="entry name" value="ABC_tran"/>
    <property type="match status" value="1"/>
</dbReference>
<dbReference type="PANTHER" id="PTHR45772:SF5">
    <property type="entry name" value="BRANCHED-CHAIN AMINO ACID TRANSPORT ATP-BINDING PROTEIN LIVG-RELATED"/>
    <property type="match status" value="1"/>
</dbReference>
<dbReference type="AlphaFoldDB" id="A0A7C4B8H2"/>
<dbReference type="InterPro" id="IPR032823">
    <property type="entry name" value="BCA_ABC_TP_C"/>
</dbReference>
<dbReference type="InterPro" id="IPR003593">
    <property type="entry name" value="AAA+_ATPase"/>
</dbReference>
<proteinExistence type="predicted"/>
<dbReference type="SMART" id="SM00382">
    <property type="entry name" value="AAA"/>
    <property type="match status" value="1"/>
</dbReference>
<dbReference type="CDD" id="cd03219">
    <property type="entry name" value="ABC_Mj1267_LivG_branched"/>
    <property type="match status" value="1"/>
</dbReference>
<evidence type="ECO:0000256" key="3">
    <source>
        <dbReference type="ARBA" id="ARBA00022840"/>
    </source>
</evidence>
<evidence type="ECO:0000256" key="1">
    <source>
        <dbReference type="ARBA" id="ARBA00022448"/>
    </source>
</evidence>
<accession>A0A7C4B8H2</accession>
<evidence type="ECO:0000313" key="5">
    <source>
        <dbReference type="EMBL" id="HGI42833.1"/>
    </source>
</evidence>
<dbReference type="GO" id="GO:0016887">
    <property type="term" value="F:ATP hydrolysis activity"/>
    <property type="evidence" value="ECO:0007669"/>
    <property type="project" value="InterPro"/>
</dbReference>
<reference evidence="5" key="1">
    <citation type="journal article" date="2020" name="mSystems">
        <title>Genome- and Community-Level Interaction Insights into Carbon Utilization and Element Cycling Functions of Hydrothermarchaeota in Hydrothermal Sediment.</title>
        <authorList>
            <person name="Zhou Z."/>
            <person name="Liu Y."/>
            <person name="Xu W."/>
            <person name="Pan J."/>
            <person name="Luo Z.H."/>
            <person name="Li M."/>
        </authorList>
    </citation>
    <scope>NUCLEOTIDE SEQUENCE [LARGE SCALE GENOMIC DNA]</scope>
    <source>
        <strain evidence="5">SpSt-735</strain>
    </source>
</reference>
<name>A0A7C4B8H2_THEPE</name>
<sequence length="257" mass="28156">MTAPLLQVLNVSKSFGGMKVLDRVSLRVEGGSLTLLIGPNGSGKTTLLNIISGVLKPDSGRVFFKGLDITHLRPHERFRLGITRSFQTPRLFTSLSVTENLLVPLRDYAEERVLSMLLGNSWVAREALAARDAWKLLRATGLESHWSKRSSELSGGQSKLLEYARAVISNPELVLLDEPLAGVNYAVAREIVRRLVDLKEAGLGLLVVEHRLDLAMKHADYVYVLHQGRVISEGPPSKVVDDPRVAEAYLGGPGCSL</sequence>
<evidence type="ECO:0000259" key="4">
    <source>
        <dbReference type="PROSITE" id="PS50893"/>
    </source>
</evidence>
<dbReference type="InterPro" id="IPR003439">
    <property type="entry name" value="ABC_transporter-like_ATP-bd"/>
</dbReference>
<dbReference type="PANTHER" id="PTHR45772">
    <property type="entry name" value="CONSERVED COMPONENT OF ABC TRANSPORTER FOR NATURAL AMINO ACIDS-RELATED"/>
    <property type="match status" value="1"/>
</dbReference>
<keyword evidence="2" id="KW-0547">Nucleotide-binding</keyword>
<dbReference type="Pfam" id="PF12399">
    <property type="entry name" value="BCA_ABC_TP_C"/>
    <property type="match status" value="1"/>
</dbReference>
<gene>
    <name evidence="5" type="ORF">ENV17_00380</name>
</gene>
<dbReference type="EMBL" id="DTFI01000012">
    <property type="protein sequence ID" value="HGI42833.1"/>
    <property type="molecule type" value="Genomic_DNA"/>
</dbReference>